<gene>
    <name evidence="1" type="ORF">DPX16_22650</name>
</gene>
<organism evidence="1 2">
    <name type="scientific">Anabarilius grahami</name>
    <name type="common">Kanglang fish</name>
    <name type="synonym">Barilius grahami</name>
    <dbReference type="NCBI Taxonomy" id="495550"/>
    <lineage>
        <taxon>Eukaryota</taxon>
        <taxon>Metazoa</taxon>
        <taxon>Chordata</taxon>
        <taxon>Craniata</taxon>
        <taxon>Vertebrata</taxon>
        <taxon>Euteleostomi</taxon>
        <taxon>Actinopterygii</taxon>
        <taxon>Neopterygii</taxon>
        <taxon>Teleostei</taxon>
        <taxon>Ostariophysi</taxon>
        <taxon>Cypriniformes</taxon>
        <taxon>Xenocyprididae</taxon>
        <taxon>Xenocypridinae</taxon>
        <taxon>Xenocypridinae incertae sedis</taxon>
        <taxon>Anabarilius</taxon>
    </lineage>
</organism>
<sequence>MIVARGAWFSEVCSGRERQETHVQSVAWHGQRAAGFYRFRECLLSSLDPSSLTPSTERCLNHALAFYLRSSVHWTKRD</sequence>
<name>A0A3N0XLL9_ANAGA</name>
<evidence type="ECO:0000313" key="1">
    <source>
        <dbReference type="EMBL" id="ROI46925.1"/>
    </source>
</evidence>
<dbReference type="EMBL" id="RJVU01071460">
    <property type="protein sequence ID" value="ROI46925.1"/>
    <property type="molecule type" value="Genomic_DNA"/>
</dbReference>
<proteinExistence type="predicted"/>
<dbReference type="Proteomes" id="UP000281406">
    <property type="component" value="Unassembled WGS sequence"/>
</dbReference>
<evidence type="ECO:0000313" key="2">
    <source>
        <dbReference type="Proteomes" id="UP000281406"/>
    </source>
</evidence>
<comment type="caution">
    <text evidence="1">The sequence shown here is derived from an EMBL/GenBank/DDBJ whole genome shotgun (WGS) entry which is preliminary data.</text>
</comment>
<reference evidence="1 2" key="1">
    <citation type="submission" date="2018-10" db="EMBL/GenBank/DDBJ databases">
        <title>Genome assembly for a Yunnan-Guizhou Plateau 3E fish, Anabarilius grahami (Regan), and its evolutionary and genetic applications.</title>
        <authorList>
            <person name="Jiang W."/>
        </authorList>
    </citation>
    <scope>NUCLEOTIDE SEQUENCE [LARGE SCALE GENOMIC DNA]</scope>
    <source>
        <strain evidence="1">AG-KIZ</strain>
        <tissue evidence="1">Muscle</tissue>
    </source>
</reference>
<protein>
    <submittedName>
        <fullName evidence="1">Uncharacterized protein</fullName>
    </submittedName>
</protein>
<dbReference type="AlphaFoldDB" id="A0A3N0XLL9"/>
<keyword evidence="2" id="KW-1185">Reference proteome</keyword>
<accession>A0A3N0XLL9</accession>